<accession>A0ABY7QN55</accession>
<gene>
    <name evidence="5" type="ORF">PFY12_13960</name>
</gene>
<dbReference type="InterPro" id="IPR029044">
    <property type="entry name" value="Nucleotide-diphossugar_trans"/>
</dbReference>
<keyword evidence="3" id="KW-0808">Transferase</keyword>
<dbReference type="Gene3D" id="3.90.550.10">
    <property type="entry name" value="Spore Coat Polysaccharide Biosynthesis Protein SpsA, Chain A"/>
    <property type="match status" value="1"/>
</dbReference>
<evidence type="ECO:0000259" key="4">
    <source>
        <dbReference type="Pfam" id="PF00535"/>
    </source>
</evidence>
<dbReference type="InterPro" id="IPR001173">
    <property type="entry name" value="Glyco_trans_2-like"/>
</dbReference>
<feature type="domain" description="Glycosyltransferase 2-like" evidence="4">
    <location>
        <begin position="5"/>
        <end position="139"/>
    </location>
</feature>
<sequence>MKFLIIIPAHNEEAHLSFTLESLQHQRFKDFKVVVVNDGSIDATPEIIKRFTDADARFETINLQKSAHQPGSKVVAAFKNGLNTQNLNEFEIICKFDADIILPDHYLETVETAFQNHPEYGLVGGLLSVKKNGSWVYEGNSNKNHVRGPLKAYRKECFEEMGGMRETLGWDNIDAVLLENLGWKEVVLPELRVKLLKVKGSDYTIKPADYYGRYFYFLGLNRFLAYVASLKEAMKNKSLSFFLQIVKAYESCRSQKLELKISKDEQQVINNRRWNALKKKWLKI</sequence>
<evidence type="ECO:0000256" key="1">
    <source>
        <dbReference type="ARBA" id="ARBA00006739"/>
    </source>
</evidence>
<organism evidence="5 6">
    <name type="scientific">Chryseobacterium camelliae</name>
    <dbReference type="NCBI Taxonomy" id="1265445"/>
    <lineage>
        <taxon>Bacteria</taxon>
        <taxon>Pseudomonadati</taxon>
        <taxon>Bacteroidota</taxon>
        <taxon>Flavobacteriia</taxon>
        <taxon>Flavobacteriales</taxon>
        <taxon>Weeksellaceae</taxon>
        <taxon>Chryseobacterium group</taxon>
        <taxon>Chryseobacterium</taxon>
    </lineage>
</organism>
<proteinExistence type="inferred from homology"/>
<dbReference type="RefSeq" id="WP_271148473.1">
    <property type="nucleotide sequence ID" value="NZ_CP115859.1"/>
</dbReference>
<dbReference type="PANTHER" id="PTHR43630">
    <property type="entry name" value="POLY-BETA-1,6-N-ACETYL-D-GLUCOSAMINE SYNTHASE"/>
    <property type="match status" value="1"/>
</dbReference>
<comment type="similarity">
    <text evidence="1">Belongs to the glycosyltransferase 2 family.</text>
</comment>
<dbReference type="PANTHER" id="PTHR43630:SF1">
    <property type="entry name" value="POLY-BETA-1,6-N-ACETYL-D-GLUCOSAMINE SYNTHASE"/>
    <property type="match status" value="1"/>
</dbReference>
<dbReference type="SUPFAM" id="SSF53448">
    <property type="entry name" value="Nucleotide-diphospho-sugar transferases"/>
    <property type="match status" value="1"/>
</dbReference>
<dbReference type="EMBL" id="CP115859">
    <property type="protein sequence ID" value="WBV60131.1"/>
    <property type="molecule type" value="Genomic_DNA"/>
</dbReference>
<evidence type="ECO:0000256" key="2">
    <source>
        <dbReference type="ARBA" id="ARBA00022676"/>
    </source>
</evidence>
<keyword evidence="2" id="KW-0328">Glycosyltransferase</keyword>
<evidence type="ECO:0000313" key="6">
    <source>
        <dbReference type="Proteomes" id="UP001210978"/>
    </source>
</evidence>
<dbReference type="CDD" id="cd00761">
    <property type="entry name" value="Glyco_tranf_GTA_type"/>
    <property type="match status" value="1"/>
</dbReference>
<dbReference type="Pfam" id="PF00535">
    <property type="entry name" value="Glycos_transf_2"/>
    <property type="match status" value="1"/>
</dbReference>
<reference evidence="5 6" key="1">
    <citation type="submission" date="2023-01" db="EMBL/GenBank/DDBJ databases">
        <title>Complete genome of Chryseobacterium camelliae VAN22-5A.</title>
        <authorList>
            <person name="Zong G."/>
            <person name="Cao G."/>
        </authorList>
    </citation>
    <scope>NUCLEOTIDE SEQUENCE [LARGE SCALE GENOMIC DNA]</scope>
    <source>
        <strain evidence="5 6">VAN22-5A</strain>
    </source>
</reference>
<keyword evidence="6" id="KW-1185">Reference proteome</keyword>
<evidence type="ECO:0000256" key="3">
    <source>
        <dbReference type="ARBA" id="ARBA00022679"/>
    </source>
</evidence>
<name>A0ABY7QN55_9FLAO</name>
<dbReference type="Proteomes" id="UP001210978">
    <property type="component" value="Chromosome"/>
</dbReference>
<protein>
    <submittedName>
        <fullName evidence="5">Glycosyltransferase family A protein</fullName>
    </submittedName>
</protein>
<evidence type="ECO:0000313" key="5">
    <source>
        <dbReference type="EMBL" id="WBV60131.1"/>
    </source>
</evidence>